<feature type="compositionally biased region" description="Basic and acidic residues" evidence="1">
    <location>
        <begin position="221"/>
        <end position="235"/>
    </location>
</feature>
<comment type="caution">
    <text evidence="2">The sequence shown here is derived from an EMBL/GenBank/DDBJ whole genome shotgun (WGS) entry which is preliminary data.</text>
</comment>
<dbReference type="Pfam" id="PF12694">
    <property type="entry name" value="cpYpsA"/>
    <property type="match status" value="1"/>
</dbReference>
<name>A0ABN7VQ31_GIGMA</name>
<accession>A0ABN7VQ31</accession>
<reference evidence="2 3" key="1">
    <citation type="submission" date="2021-06" db="EMBL/GenBank/DDBJ databases">
        <authorList>
            <person name="Kallberg Y."/>
            <person name="Tangrot J."/>
            <person name="Rosling A."/>
        </authorList>
    </citation>
    <scope>NUCLEOTIDE SEQUENCE [LARGE SCALE GENOMIC DNA]</scope>
    <source>
        <strain evidence="2 3">120-4 pot B 10/14</strain>
    </source>
</reference>
<dbReference type="InterPro" id="IPR024755">
    <property type="entry name" value="cpYpsA"/>
</dbReference>
<feature type="region of interest" description="Disordered" evidence="1">
    <location>
        <begin position="210"/>
        <end position="235"/>
    </location>
</feature>
<dbReference type="EMBL" id="CAJVQB010019581">
    <property type="protein sequence ID" value="CAG8791661.1"/>
    <property type="molecule type" value="Genomic_DNA"/>
</dbReference>
<protein>
    <submittedName>
        <fullName evidence="2">18979_t:CDS:1</fullName>
    </submittedName>
</protein>
<evidence type="ECO:0000256" key="1">
    <source>
        <dbReference type="SAM" id="MobiDB-lite"/>
    </source>
</evidence>
<keyword evidence="3" id="KW-1185">Reference proteome</keyword>
<dbReference type="Gene3D" id="3.40.50.450">
    <property type="match status" value="1"/>
</dbReference>
<gene>
    <name evidence="2" type="ORF">GMARGA_LOCUS21321</name>
</gene>
<dbReference type="Proteomes" id="UP000789901">
    <property type="component" value="Unassembled WGS sequence"/>
</dbReference>
<evidence type="ECO:0000313" key="2">
    <source>
        <dbReference type="EMBL" id="CAG8791661.1"/>
    </source>
</evidence>
<evidence type="ECO:0000313" key="3">
    <source>
        <dbReference type="Proteomes" id="UP000789901"/>
    </source>
</evidence>
<sequence>MSKIKITSGGLTGVERAALKAAKKRNLEIGGYCVQGKLAQDNILPEDYNLIELETDSYSKINQRHFNESDATLLLEILTVDYDNYDTIPLIEEKVQKICLNGNPQQNQDQAVQIFNWIKENNIQNLFITGPKSSHNNTNECYELLNYWCDTLRYDSSTRDKDVLIRNEFLAANKMIPELQRSQINSGAIYTSQLLSQRLDLGSLQSRYLSKITPTPTPTSEDFKFPSEEEESPSK</sequence>
<organism evidence="2 3">
    <name type="scientific">Gigaspora margarita</name>
    <dbReference type="NCBI Taxonomy" id="4874"/>
    <lineage>
        <taxon>Eukaryota</taxon>
        <taxon>Fungi</taxon>
        <taxon>Fungi incertae sedis</taxon>
        <taxon>Mucoromycota</taxon>
        <taxon>Glomeromycotina</taxon>
        <taxon>Glomeromycetes</taxon>
        <taxon>Diversisporales</taxon>
        <taxon>Gigasporaceae</taxon>
        <taxon>Gigaspora</taxon>
    </lineage>
</organism>
<proteinExistence type="predicted"/>